<feature type="compositionally biased region" description="Low complexity" evidence="5">
    <location>
        <begin position="7"/>
        <end position="27"/>
    </location>
</feature>
<keyword evidence="2" id="KW-0812">Transmembrane</keyword>
<evidence type="ECO:0000256" key="2">
    <source>
        <dbReference type="ARBA" id="ARBA00022692"/>
    </source>
</evidence>
<gene>
    <name evidence="7" type="ORF">ACFQZV_03765</name>
</gene>
<comment type="caution">
    <text evidence="7">The sequence shown here is derived from an EMBL/GenBank/DDBJ whole genome shotgun (WGS) entry which is preliminary data.</text>
</comment>
<dbReference type="Proteomes" id="UP001597042">
    <property type="component" value="Unassembled WGS sequence"/>
</dbReference>
<evidence type="ECO:0000256" key="4">
    <source>
        <dbReference type="ARBA" id="ARBA00023136"/>
    </source>
</evidence>
<evidence type="ECO:0000256" key="5">
    <source>
        <dbReference type="SAM" id="MobiDB-lite"/>
    </source>
</evidence>
<evidence type="ECO:0000256" key="1">
    <source>
        <dbReference type="ARBA" id="ARBA00004141"/>
    </source>
</evidence>
<evidence type="ECO:0000256" key="3">
    <source>
        <dbReference type="ARBA" id="ARBA00022989"/>
    </source>
</evidence>
<organism evidence="7 8">
    <name type="scientific">Microbacterium koreense</name>
    <dbReference type="NCBI Taxonomy" id="323761"/>
    <lineage>
        <taxon>Bacteria</taxon>
        <taxon>Bacillati</taxon>
        <taxon>Actinomycetota</taxon>
        <taxon>Actinomycetes</taxon>
        <taxon>Micrococcales</taxon>
        <taxon>Microbacteriaceae</taxon>
        <taxon>Microbacterium</taxon>
    </lineage>
</organism>
<feature type="region of interest" description="Disordered" evidence="5">
    <location>
        <begin position="1"/>
        <end position="35"/>
    </location>
</feature>
<reference evidence="8" key="1">
    <citation type="journal article" date="2019" name="Int. J. Syst. Evol. Microbiol.">
        <title>The Global Catalogue of Microorganisms (GCM) 10K type strain sequencing project: providing services to taxonomists for standard genome sequencing and annotation.</title>
        <authorList>
            <consortium name="The Broad Institute Genomics Platform"/>
            <consortium name="The Broad Institute Genome Sequencing Center for Infectious Disease"/>
            <person name="Wu L."/>
            <person name="Ma J."/>
        </authorList>
    </citation>
    <scope>NUCLEOTIDE SEQUENCE [LARGE SCALE GENOMIC DNA]</scope>
    <source>
        <strain evidence="8">CCUG 50754</strain>
    </source>
</reference>
<feature type="domain" description="G" evidence="6">
    <location>
        <begin position="53"/>
        <end position="170"/>
    </location>
</feature>
<dbReference type="InterPro" id="IPR027417">
    <property type="entry name" value="P-loop_NTPase"/>
</dbReference>
<dbReference type="Pfam" id="PF05128">
    <property type="entry name" value="DUF697"/>
    <property type="match status" value="1"/>
</dbReference>
<sequence>MTNKPEGGTSAAGDAADSNPAASATPSRAPEIDEKPFLEATAEARSRYGRFNLAIIGGSGVGKSSLVNAVFGRDWAKTGKGLPVTRGVEYFHDQSLGIWDVEGFEIGSPLPPRAQLKAHLQTIATHSADRQIAVVWYCVKATDDRLTNADIEMIRELDAEGLPVILVVTKVEWGARNPITGNRSVPKGVEEFVEWLQHPVDANGAPIDIPYQRVILTSTRNKHGKESKHGLGELVAETLALSPEDEKDAFRIAQRLNLPWKRDMARTVVTAASTAAAGAAAVPVPVADAAILAPIQLGMMGRIATIYDLEIKAMLSAGALAQVGVQLAGRALATSLLKLIPGAGSVINAGVAAALTGATGEAWMRLCEQVHTGKLALSKVNDSVGEFVPGLLDVLRKMAEQKLTKS</sequence>
<comment type="subcellular location">
    <subcellularLocation>
        <location evidence="1">Membrane</location>
        <topology evidence="1">Multi-pass membrane protein</topology>
    </subcellularLocation>
</comment>
<keyword evidence="3" id="KW-1133">Transmembrane helix</keyword>
<keyword evidence="8" id="KW-1185">Reference proteome</keyword>
<protein>
    <submittedName>
        <fullName evidence="7">GTPase family protein</fullName>
    </submittedName>
</protein>
<evidence type="ECO:0000313" key="8">
    <source>
        <dbReference type="Proteomes" id="UP001597042"/>
    </source>
</evidence>
<dbReference type="InterPro" id="IPR006073">
    <property type="entry name" value="GTP-bd"/>
</dbReference>
<dbReference type="CDD" id="cd00882">
    <property type="entry name" value="Ras_like_GTPase"/>
    <property type="match status" value="1"/>
</dbReference>
<keyword evidence="4" id="KW-0472">Membrane</keyword>
<dbReference type="SUPFAM" id="SSF52540">
    <property type="entry name" value="P-loop containing nucleoside triphosphate hydrolases"/>
    <property type="match status" value="1"/>
</dbReference>
<name>A0ABW2ZP81_9MICO</name>
<dbReference type="RefSeq" id="WP_378750716.1">
    <property type="nucleotide sequence ID" value="NZ_JBHSSV010000003.1"/>
</dbReference>
<evidence type="ECO:0000313" key="7">
    <source>
        <dbReference type="EMBL" id="MFD0780415.1"/>
    </source>
</evidence>
<dbReference type="Gene3D" id="3.40.50.300">
    <property type="entry name" value="P-loop containing nucleotide triphosphate hydrolases"/>
    <property type="match status" value="1"/>
</dbReference>
<accession>A0ABW2ZP81</accession>
<dbReference type="EMBL" id="JBHTIM010000001">
    <property type="protein sequence ID" value="MFD0780415.1"/>
    <property type="molecule type" value="Genomic_DNA"/>
</dbReference>
<proteinExistence type="predicted"/>
<dbReference type="Pfam" id="PF01926">
    <property type="entry name" value="MMR_HSR1"/>
    <property type="match status" value="1"/>
</dbReference>
<dbReference type="InterPro" id="IPR021147">
    <property type="entry name" value="DUF697"/>
</dbReference>
<evidence type="ECO:0000259" key="6">
    <source>
        <dbReference type="Pfam" id="PF01926"/>
    </source>
</evidence>